<proteinExistence type="predicted"/>
<feature type="compositionally biased region" description="Pro residues" evidence="2">
    <location>
        <begin position="44"/>
        <end position="73"/>
    </location>
</feature>
<comment type="caution">
    <text evidence="3">The sequence shown here is derived from an EMBL/GenBank/DDBJ whole genome shotgun (WGS) entry which is preliminary data.</text>
</comment>
<organism evidence="3 4">
    <name type="scientific">Streptomyces niveiscabiei</name>
    <dbReference type="NCBI Taxonomy" id="164115"/>
    <lineage>
        <taxon>Bacteria</taxon>
        <taxon>Bacillati</taxon>
        <taxon>Actinomycetota</taxon>
        <taxon>Actinomycetes</taxon>
        <taxon>Kitasatosporales</taxon>
        <taxon>Streptomycetaceae</taxon>
        <taxon>Streptomyces</taxon>
    </lineage>
</organism>
<protein>
    <submittedName>
        <fullName evidence="3">SAV_2336 N-terminal domain-related protein</fullName>
    </submittedName>
</protein>
<reference evidence="3 4" key="1">
    <citation type="submission" date="2024-12" db="EMBL/GenBank/DDBJ databases">
        <title>Forecasting of Potato common scab and diversities of Pathogenic streptomyces spp. in china.</title>
        <authorList>
            <person name="Handique U."/>
            <person name="Wu J."/>
        </authorList>
    </citation>
    <scope>NUCLEOTIDE SEQUENCE [LARGE SCALE GENOMIC DNA]</scope>
    <source>
        <strain evidence="3 4">ZRIMU1530</strain>
    </source>
</reference>
<dbReference type="PANTHER" id="PTHR19959:SF119">
    <property type="entry name" value="FUNGAL LIPASE-LIKE DOMAIN-CONTAINING PROTEIN"/>
    <property type="match status" value="1"/>
</dbReference>
<dbReference type="PROSITE" id="PS50005">
    <property type="entry name" value="TPR"/>
    <property type="match status" value="1"/>
</dbReference>
<dbReference type="PANTHER" id="PTHR19959">
    <property type="entry name" value="KINESIN LIGHT CHAIN"/>
    <property type="match status" value="1"/>
</dbReference>
<dbReference type="Gene3D" id="1.25.40.10">
    <property type="entry name" value="Tetratricopeptide repeat domain"/>
    <property type="match status" value="2"/>
</dbReference>
<feature type="region of interest" description="Disordered" evidence="2">
    <location>
        <begin position="31"/>
        <end position="125"/>
    </location>
</feature>
<dbReference type="EMBL" id="JBJVNI010000037">
    <property type="protein sequence ID" value="MFM9615593.1"/>
    <property type="molecule type" value="Genomic_DNA"/>
</dbReference>
<feature type="repeat" description="TPR" evidence="1">
    <location>
        <begin position="932"/>
        <end position="965"/>
    </location>
</feature>
<evidence type="ECO:0000256" key="1">
    <source>
        <dbReference type="PROSITE-ProRule" id="PRU00339"/>
    </source>
</evidence>
<dbReference type="Gene3D" id="1.10.510.10">
    <property type="entry name" value="Transferase(Phosphotransferase) domain 1"/>
    <property type="match status" value="1"/>
</dbReference>
<evidence type="ECO:0000313" key="4">
    <source>
        <dbReference type="Proteomes" id="UP001631957"/>
    </source>
</evidence>
<evidence type="ECO:0000313" key="3">
    <source>
        <dbReference type="EMBL" id="MFM9615593.1"/>
    </source>
</evidence>
<dbReference type="InterPro" id="IPR011990">
    <property type="entry name" value="TPR-like_helical_dom_sf"/>
</dbReference>
<name>A0ABW9I9C6_9ACTN</name>
<gene>
    <name evidence="3" type="ORF">ACKI18_43790</name>
</gene>
<dbReference type="SUPFAM" id="SSF48452">
    <property type="entry name" value="TPR-like"/>
    <property type="match status" value="1"/>
</dbReference>
<dbReference type="SMART" id="SM00028">
    <property type="entry name" value="TPR"/>
    <property type="match status" value="3"/>
</dbReference>
<dbReference type="Pfam" id="PF13374">
    <property type="entry name" value="TPR_10"/>
    <property type="match status" value="2"/>
</dbReference>
<dbReference type="InterPro" id="IPR047738">
    <property type="entry name" value="SAV_2336-like_N"/>
</dbReference>
<dbReference type="Proteomes" id="UP001631957">
    <property type="component" value="Unassembled WGS sequence"/>
</dbReference>
<dbReference type="SUPFAM" id="SSF56112">
    <property type="entry name" value="Protein kinase-like (PK-like)"/>
    <property type="match status" value="1"/>
</dbReference>
<dbReference type="InterPro" id="IPR011009">
    <property type="entry name" value="Kinase-like_dom_sf"/>
</dbReference>
<dbReference type="RefSeq" id="WP_109363098.1">
    <property type="nucleotide sequence ID" value="NZ_JBJVNI010000037.1"/>
</dbReference>
<dbReference type="InterPro" id="IPR019734">
    <property type="entry name" value="TPR_rpt"/>
</dbReference>
<accession>A0ABW9I9C6</accession>
<sequence>MLSRVTKILAASGAELSHEELLDALWLATRPGPTPLARAADVPAAPPARAPEAPPAPTPHPAPAPPPPSPKAPTRPVTATDDDRPKASPTATTPSPALPVRTPEPRPTGQLHLGKALRPLRQRFPDRRRPELDLVRTVAAVADTGIPETVTRPARTRWLSLALVIDDGVSMVLWQRLAADVRRLMERAGAFRDVRVHGLDTRAAVPVLRTSPYRRGRDLSPRALCDPSGNTLVLVISDGVGPAWRDGGMRAVLDRWGRCGPVAIVHALPVRLWAGTGIDVRRARITTHRRGGPTHTWHVADPDLPLDLAHFDPVPVPVLTPTPQSVGAWARLLASPGGTALLPLWEGRTDLARTVVEAPEGDAVLRFREAASAEAYRLAAHVAAVAPVTPPVMRLVQTALGEPVDSGHLMEVFLGGLMHEVDTSERLPQHRRFDFTGEARRALLSAVSAGELLRTADAVARDIEAAVGRSPVFPAWVGHPDGTAVVDGTGRSFGWLREQLLVRLGVSGGEGEPAPPGWRALTPDDPQRLGWFRLLWRSERGWPHITMYLAQGRDGELVTVRAPVSLYADDPAAAVDLVRTETECLYRMDGLHAPDLVDVQADGIGELPWIASELIEHEGMPAPNLRDVLSGHGGVVPQDVFLRIGLGLSWALAHAHELGLVHGSIAPRAVLRTDDGVRLIGWMTATVDGADSPHRDLLPLTETYLGGGEVSPESDVYAAGALLLAFLAGRWEDPRGATASHIDPALFVTLRHCLEDEPAGRPSAVELVDAFTSALYGSRETEVLDRLFDDLQRLEPLARQDLMSHGPTFAGRLMTFSNHLAYLGRHEEALAQAEDAVRVCRLLSAQARHTYVPGLGAALSNLSVRLGELGRAQESLDAAVEARAAFETWGNDPDLAMVLNNLSNCLAAVGRREEALAVAEEAVGVRGNANLARAYTTLGSRLGELGRREEALDALLSAVRIHDDHATPDHATTLNNLAALYAALGRRDDALRTLDASTALQSRIEADPTNALPEIRAQSDRIRTWITG</sequence>
<evidence type="ECO:0000256" key="2">
    <source>
        <dbReference type="SAM" id="MobiDB-lite"/>
    </source>
</evidence>
<keyword evidence="1" id="KW-0802">TPR repeat</keyword>
<keyword evidence="4" id="KW-1185">Reference proteome</keyword>
<dbReference type="NCBIfam" id="NF041121">
    <property type="entry name" value="SAV_2336_NTERM"/>
    <property type="match status" value="1"/>
</dbReference>